<organism evidence="3 4">
    <name type="scientific">Acropora cervicornis</name>
    <name type="common">Staghorn coral</name>
    <dbReference type="NCBI Taxonomy" id="6130"/>
    <lineage>
        <taxon>Eukaryota</taxon>
        <taxon>Metazoa</taxon>
        <taxon>Cnidaria</taxon>
        <taxon>Anthozoa</taxon>
        <taxon>Hexacorallia</taxon>
        <taxon>Scleractinia</taxon>
        <taxon>Astrocoeniina</taxon>
        <taxon>Acroporidae</taxon>
        <taxon>Acropora</taxon>
    </lineage>
</organism>
<dbReference type="PANTHER" id="PTHR47457:SF1">
    <property type="entry name" value="BTB DOMAIN-CONTAINING PROTEIN-RELATED"/>
    <property type="match status" value="1"/>
</dbReference>
<reference evidence="3" key="1">
    <citation type="journal article" date="2023" name="G3 (Bethesda)">
        <title>Whole genome assembly and annotation of the endangered Caribbean coral Acropora cervicornis.</title>
        <authorList>
            <person name="Selwyn J.D."/>
            <person name="Vollmer S.V."/>
        </authorList>
    </citation>
    <scope>NUCLEOTIDE SEQUENCE</scope>
    <source>
        <strain evidence="3">K2</strain>
    </source>
</reference>
<accession>A0AAD9QIL5</accession>
<dbReference type="InterPro" id="IPR008979">
    <property type="entry name" value="Galactose-bd-like_sf"/>
</dbReference>
<dbReference type="PANTHER" id="PTHR47457">
    <property type="entry name" value="OS05G0345500 PROTEIN"/>
    <property type="match status" value="1"/>
</dbReference>
<proteinExistence type="predicted"/>
<gene>
    <name evidence="3" type="ORF">P5673_014756</name>
</gene>
<evidence type="ECO:0000313" key="4">
    <source>
        <dbReference type="Proteomes" id="UP001249851"/>
    </source>
</evidence>
<dbReference type="InterPro" id="IPR000421">
    <property type="entry name" value="FA58C"/>
</dbReference>
<dbReference type="Pfam" id="PF00754">
    <property type="entry name" value="F5_F8_type_C"/>
    <property type="match status" value="1"/>
</dbReference>
<dbReference type="EMBL" id="JARQWQ010000030">
    <property type="protein sequence ID" value="KAK2562018.1"/>
    <property type="molecule type" value="Genomic_DNA"/>
</dbReference>
<name>A0AAD9QIL5_ACRCE</name>
<dbReference type="SUPFAM" id="SSF49785">
    <property type="entry name" value="Galactose-binding domain-like"/>
    <property type="match status" value="1"/>
</dbReference>
<comment type="caution">
    <text evidence="3">The sequence shown here is derived from an EMBL/GenBank/DDBJ whole genome shotgun (WGS) entry which is preliminary data.</text>
</comment>
<feature type="coiled-coil region" evidence="1">
    <location>
        <begin position="20"/>
        <end position="176"/>
    </location>
</feature>
<evidence type="ECO:0000256" key="1">
    <source>
        <dbReference type="SAM" id="Coils"/>
    </source>
</evidence>
<protein>
    <submittedName>
        <fullName evidence="3">E3 ubiquitin-protein ligase hecd-1</fullName>
    </submittedName>
</protein>
<evidence type="ECO:0000313" key="3">
    <source>
        <dbReference type="EMBL" id="KAK2562018.1"/>
    </source>
</evidence>
<sequence length="359" mass="41851">MHPYLINSVFNFTEEPCSRCEGFRNERDSARRKNQILEKEIQVLKKKSEDYQRISQELQKGLESVKEEQRNLQLLSENLEAAKKEQQEKIGQLKRKNEEPEKMIIKNTSEFEKILASEQKLRKVLDCLEKSLANFKAKNVDLENMSEEKKPLHEDRNAERSKCDDLTAEIRRLNLRLSPKMAGRIHYYSKDFYINGVVYALTTNFRGPNSTQTRIIATRSSDEEGKATDILENRVDREIVSGTKAEEQSWWCVDLTENYALYLTHYTLRHGPKTNISYLLNWRLEGSLDGQSWQTLRRHDNDRGLTGNHPYRRCTWAIDGNVNAFRYFRILQTGKNSSGRFGIFLSGIELYGVLIEIGS</sequence>
<keyword evidence="4" id="KW-1185">Reference proteome</keyword>
<evidence type="ECO:0000259" key="2">
    <source>
        <dbReference type="Pfam" id="PF00754"/>
    </source>
</evidence>
<dbReference type="AlphaFoldDB" id="A0AAD9QIL5"/>
<keyword evidence="1" id="KW-0175">Coiled coil</keyword>
<dbReference type="Gene3D" id="2.60.120.260">
    <property type="entry name" value="Galactose-binding domain-like"/>
    <property type="match status" value="1"/>
</dbReference>
<reference evidence="3" key="2">
    <citation type="journal article" date="2023" name="Science">
        <title>Genomic signatures of disease resistance in endangered staghorn corals.</title>
        <authorList>
            <person name="Vollmer S.V."/>
            <person name="Selwyn J.D."/>
            <person name="Despard B.A."/>
            <person name="Roesel C.L."/>
        </authorList>
    </citation>
    <scope>NUCLEOTIDE SEQUENCE</scope>
    <source>
        <strain evidence="3">K2</strain>
    </source>
</reference>
<feature type="domain" description="F5/8 type C" evidence="2">
    <location>
        <begin position="218"/>
        <end position="342"/>
    </location>
</feature>
<dbReference type="Proteomes" id="UP001249851">
    <property type="component" value="Unassembled WGS sequence"/>
</dbReference>